<dbReference type="AlphaFoldDB" id="A0AAD9KBP1"/>
<reference evidence="5" key="1">
    <citation type="journal article" date="2023" name="Mol. Biol. Evol.">
        <title>Third-Generation Sequencing Reveals the Adaptive Role of the Epigenome in Three Deep-Sea Polychaetes.</title>
        <authorList>
            <person name="Perez M."/>
            <person name="Aroh O."/>
            <person name="Sun Y."/>
            <person name="Lan Y."/>
            <person name="Juniper S.K."/>
            <person name="Young C.R."/>
            <person name="Angers B."/>
            <person name="Qian P.Y."/>
        </authorList>
    </citation>
    <scope>NUCLEOTIDE SEQUENCE</scope>
    <source>
        <strain evidence="5">P08H-3</strain>
    </source>
</reference>
<keyword evidence="6" id="KW-1185">Reference proteome</keyword>
<dbReference type="EMBL" id="JAODUP010000017">
    <property type="protein sequence ID" value="KAK2168391.1"/>
    <property type="molecule type" value="Genomic_DNA"/>
</dbReference>
<dbReference type="InterPro" id="IPR003172">
    <property type="entry name" value="ML_dom"/>
</dbReference>
<dbReference type="FunFam" id="2.60.40.770:FF:000001">
    <property type="entry name" value="NPC intracellular cholesterol transporter 2"/>
    <property type="match status" value="1"/>
</dbReference>
<evidence type="ECO:0000256" key="2">
    <source>
        <dbReference type="ARBA" id="ARBA00006370"/>
    </source>
</evidence>
<keyword evidence="3" id="KW-0964">Secreted</keyword>
<sequence>MNVSVGVLLVQARQIMKYIFPGDQNAHLTIMDCPEEAGTALNPCLLEQGKTYKFKLTFTPDRDEANPTVKASGSALGVSREIPISMLGDGYHSNPCDSDADDSGIQCPLKANTENSYTLKLPITSEMKRIAVSAQFEINGSDGGDPIVCLRTEVKAV</sequence>
<feature type="domain" description="MD-2-related lipid-recognition" evidence="4">
    <location>
        <begin position="42"/>
        <end position="155"/>
    </location>
</feature>
<accession>A0AAD9KBP1</accession>
<name>A0AAD9KBP1_9ANNE</name>
<evidence type="ECO:0000256" key="3">
    <source>
        <dbReference type="ARBA" id="ARBA00022525"/>
    </source>
</evidence>
<dbReference type="Proteomes" id="UP001208570">
    <property type="component" value="Unassembled WGS sequence"/>
</dbReference>
<evidence type="ECO:0000313" key="6">
    <source>
        <dbReference type="Proteomes" id="UP001208570"/>
    </source>
</evidence>
<dbReference type="GO" id="GO:0005576">
    <property type="term" value="C:extracellular region"/>
    <property type="evidence" value="ECO:0007669"/>
    <property type="project" value="UniProtKB-SubCell"/>
</dbReference>
<dbReference type="Gene3D" id="2.60.40.770">
    <property type="match status" value="1"/>
</dbReference>
<comment type="similarity">
    <text evidence="2">Belongs to the NPC2 family.</text>
</comment>
<comment type="caution">
    <text evidence="5">The sequence shown here is derived from an EMBL/GenBank/DDBJ whole genome shotgun (WGS) entry which is preliminary data.</text>
</comment>
<organism evidence="5 6">
    <name type="scientific">Paralvinella palmiformis</name>
    <dbReference type="NCBI Taxonomy" id="53620"/>
    <lineage>
        <taxon>Eukaryota</taxon>
        <taxon>Metazoa</taxon>
        <taxon>Spiralia</taxon>
        <taxon>Lophotrochozoa</taxon>
        <taxon>Annelida</taxon>
        <taxon>Polychaeta</taxon>
        <taxon>Sedentaria</taxon>
        <taxon>Canalipalpata</taxon>
        <taxon>Terebellida</taxon>
        <taxon>Terebelliformia</taxon>
        <taxon>Alvinellidae</taxon>
        <taxon>Paralvinella</taxon>
    </lineage>
</organism>
<evidence type="ECO:0000313" key="5">
    <source>
        <dbReference type="EMBL" id="KAK2168391.1"/>
    </source>
</evidence>
<protein>
    <recommendedName>
        <fullName evidence="4">MD-2-related lipid-recognition domain-containing protein</fullName>
    </recommendedName>
</protein>
<comment type="subcellular location">
    <subcellularLocation>
        <location evidence="1">Secreted</location>
    </subcellularLocation>
</comment>
<evidence type="ECO:0000259" key="4">
    <source>
        <dbReference type="Pfam" id="PF02221"/>
    </source>
</evidence>
<dbReference type="SUPFAM" id="SSF81296">
    <property type="entry name" value="E set domains"/>
    <property type="match status" value="1"/>
</dbReference>
<evidence type="ECO:0000256" key="1">
    <source>
        <dbReference type="ARBA" id="ARBA00004613"/>
    </source>
</evidence>
<proteinExistence type="inferred from homology"/>
<gene>
    <name evidence="5" type="ORF">LSH36_17g08085</name>
</gene>
<dbReference type="Pfam" id="PF02221">
    <property type="entry name" value="E1_DerP2_DerF2"/>
    <property type="match status" value="1"/>
</dbReference>
<dbReference type="InterPro" id="IPR014756">
    <property type="entry name" value="Ig_E-set"/>
</dbReference>